<keyword evidence="1" id="KW-0547">Nucleotide-binding</keyword>
<dbReference type="PROSITE" id="PS50011">
    <property type="entry name" value="PROTEIN_KINASE_DOM"/>
    <property type="match status" value="1"/>
</dbReference>
<sequence length="268" mass="31750">MDQRDLRHFHILKWNEICDYQKGAPLVADIILQLFSAIAYLHQDKLRLIHRDIKPDNILIKQIDNFNYLIKLGDLGHARKIPPFEGQPMTENITTCYYRAPEVLQNELYSCPIDIWSAGCVLAEILKPANPSQLYCLFDSSDPKIISQKHHELDAQTISTKFANTKLPQWKDIDKWGEYFRSILENTLRLNPNERAKAVEIIQYNPFQMLDLTKYEFNEVLESYNEKAEDPKKPNDWRMKIYDKLKEFHKKREEDILTRQNNESFESF</sequence>
<dbReference type="SUPFAM" id="SSF56112">
    <property type="entry name" value="Protein kinase-like (PK-like)"/>
    <property type="match status" value="1"/>
</dbReference>
<name>A0A914PXD0_9BILA</name>
<dbReference type="Pfam" id="PF00069">
    <property type="entry name" value="Pkinase"/>
    <property type="match status" value="1"/>
</dbReference>
<dbReference type="InterPro" id="IPR000719">
    <property type="entry name" value="Prot_kinase_dom"/>
</dbReference>
<evidence type="ECO:0000256" key="1">
    <source>
        <dbReference type="ARBA" id="ARBA00022741"/>
    </source>
</evidence>
<feature type="domain" description="Protein kinase" evidence="3">
    <location>
        <begin position="1"/>
        <end position="208"/>
    </location>
</feature>
<dbReference type="SMART" id="SM00220">
    <property type="entry name" value="S_TKc"/>
    <property type="match status" value="1"/>
</dbReference>
<evidence type="ECO:0000259" key="3">
    <source>
        <dbReference type="PROSITE" id="PS50011"/>
    </source>
</evidence>
<dbReference type="AlphaFoldDB" id="A0A914PXD0"/>
<evidence type="ECO:0000313" key="5">
    <source>
        <dbReference type="WBParaSite" id="PDA_v2.g23014.t1"/>
    </source>
</evidence>
<keyword evidence="2" id="KW-0067">ATP-binding</keyword>
<dbReference type="GO" id="GO:0004672">
    <property type="term" value="F:protein kinase activity"/>
    <property type="evidence" value="ECO:0007669"/>
    <property type="project" value="InterPro"/>
</dbReference>
<dbReference type="PANTHER" id="PTHR24055">
    <property type="entry name" value="MITOGEN-ACTIVATED PROTEIN KINASE"/>
    <property type="match status" value="1"/>
</dbReference>
<evidence type="ECO:0000256" key="2">
    <source>
        <dbReference type="ARBA" id="ARBA00022840"/>
    </source>
</evidence>
<protein>
    <submittedName>
        <fullName evidence="5">Protein kinase domain-containing protein</fullName>
    </submittedName>
</protein>
<keyword evidence="4" id="KW-1185">Reference proteome</keyword>
<proteinExistence type="predicted"/>
<dbReference type="InterPro" id="IPR011009">
    <property type="entry name" value="Kinase-like_dom_sf"/>
</dbReference>
<dbReference type="InterPro" id="IPR050117">
    <property type="entry name" value="MAPK"/>
</dbReference>
<dbReference type="Gene3D" id="1.10.510.10">
    <property type="entry name" value="Transferase(Phosphotransferase) domain 1"/>
    <property type="match status" value="1"/>
</dbReference>
<reference evidence="5" key="1">
    <citation type="submission" date="2022-11" db="UniProtKB">
        <authorList>
            <consortium name="WormBaseParasite"/>
        </authorList>
    </citation>
    <scope>IDENTIFICATION</scope>
</reference>
<dbReference type="GO" id="GO:0005524">
    <property type="term" value="F:ATP binding"/>
    <property type="evidence" value="ECO:0007669"/>
    <property type="project" value="UniProtKB-KW"/>
</dbReference>
<dbReference type="Proteomes" id="UP000887578">
    <property type="component" value="Unplaced"/>
</dbReference>
<dbReference type="PROSITE" id="PS00108">
    <property type="entry name" value="PROTEIN_KINASE_ST"/>
    <property type="match status" value="1"/>
</dbReference>
<dbReference type="WBParaSite" id="PDA_v2.g23014.t1">
    <property type="protein sequence ID" value="PDA_v2.g23014.t1"/>
    <property type="gene ID" value="PDA_v2.g23014"/>
</dbReference>
<evidence type="ECO:0000313" key="4">
    <source>
        <dbReference type="Proteomes" id="UP000887578"/>
    </source>
</evidence>
<organism evidence="4 5">
    <name type="scientific">Panagrolaimus davidi</name>
    <dbReference type="NCBI Taxonomy" id="227884"/>
    <lineage>
        <taxon>Eukaryota</taxon>
        <taxon>Metazoa</taxon>
        <taxon>Ecdysozoa</taxon>
        <taxon>Nematoda</taxon>
        <taxon>Chromadorea</taxon>
        <taxon>Rhabditida</taxon>
        <taxon>Tylenchina</taxon>
        <taxon>Panagrolaimomorpha</taxon>
        <taxon>Panagrolaimoidea</taxon>
        <taxon>Panagrolaimidae</taxon>
        <taxon>Panagrolaimus</taxon>
    </lineage>
</organism>
<accession>A0A914PXD0</accession>
<dbReference type="InterPro" id="IPR008271">
    <property type="entry name" value="Ser/Thr_kinase_AS"/>
</dbReference>